<dbReference type="EMBL" id="CCBN010000012">
    <property type="protein sequence ID" value="CDO55820.1"/>
    <property type="molecule type" value="Genomic_DNA"/>
</dbReference>
<dbReference type="GO" id="GO:0046982">
    <property type="term" value="F:protein heterodimerization activity"/>
    <property type="evidence" value="ECO:0007669"/>
    <property type="project" value="InterPro"/>
</dbReference>
<dbReference type="OrthoDB" id="1872155at2759"/>
<evidence type="ECO:0000256" key="3">
    <source>
        <dbReference type="ARBA" id="ARBA00023125"/>
    </source>
</evidence>
<keyword evidence="2" id="KW-0227">DNA damage</keyword>
<evidence type="ECO:0000256" key="1">
    <source>
        <dbReference type="ARBA" id="ARBA00006612"/>
    </source>
</evidence>
<evidence type="ECO:0000256" key="2">
    <source>
        <dbReference type="ARBA" id="ARBA00022763"/>
    </source>
</evidence>
<accession>A0A0J9XFZ7</accession>
<evidence type="ECO:0000313" key="5">
    <source>
        <dbReference type="EMBL" id="CDO55820.1"/>
    </source>
</evidence>
<dbReference type="GO" id="GO:0003677">
    <property type="term" value="F:DNA binding"/>
    <property type="evidence" value="ECO:0007669"/>
    <property type="project" value="UniProtKB-KW"/>
</dbReference>
<dbReference type="Pfam" id="PF15630">
    <property type="entry name" value="CENP-S"/>
    <property type="match status" value="1"/>
</dbReference>
<dbReference type="GO" id="GO:0006281">
    <property type="term" value="P:DNA repair"/>
    <property type="evidence" value="ECO:0007669"/>
    <property type="project" value="UniProtKB-KW"/>
</dbReference>
<dbReference type="CDD" id="cd22919">
    <property type="entry name" value="HFD_CENP-S"/>
    <property type="match status" value="1"/>
</dbReference>
<dbReference type="InterPro" id="IPR009072">
    <property type="entry name" value="Histone-fold"/>
</dbReference>
<dbReference type="GO" id="GO:0031297">
    <property type="term" value="P:replication fork processing"/>
    <property type="evidence" value="ECO:0007669"/>
    <property type="project" value="TreeGrafter"/>
</dbReference>
<reference evidence="5" key="1">
    <citation type="submission" date="2014-03" db="EMBL/GenBank/DDBJ databases">
        <authorList>
            <person name="Casaregola S."/>
        </authorList>
    </citation>
    <scope>NUCLEOTIDE SEQUENCE [LARGE SCALE GENOMIC DNA]</scope>
    <source>
        <strain evidence="5">CLIB 918</strain>
    </source>
</reference>
<dbReference type="InterPro" id="IPR029003">
    <property type="entry name" value="CENP-S/Mhf1"/>
</dbReference>
<dbReference type="PANTHER" id="PTHR22980:SF0">
    <property type="entry name" value="CENTROMERE PROTEIN S"/>
    <property type="match status" value="1"/>
</dbReference>
<protein>
    <submittedName>
        <fullName evidence="5">Similar to Saccharomyces cerevisiae YOL086W-A MHF1 Component of the heterotetrameric MHF histone-fold complex</fullName>
    </submittedName>
</protein>
<dbReference type="AlphaFoldDB" id="A0A0J9XFZ7"/>
<keyword evidence="6" id="KW-1185">Reference proteome</keyword>
<dbReference type="PANTHER" id="PTHR22980">
    <property type="entry name" value="CORTISTATIN"/>
    <property type="match status" value="1"/>
</dbReference>
<comment type="caution">
    <text evidence="5">The sequence shown here is derived from an EMBL/GenBank/DDBJ whole genome shotgun (WGS) entry which is preliminary data.</text>
</comment>
<sequence length="105" mass="12136">MSETKQFTEDDKLLLDRLKSTIWYTVQKITAEECKQLGVTASPEYAAALTELVFNQIVTLGFDLESFARHAKRKTITTEDMKMVCRRNTGLQEVIDDYIKKLLEE</sequence>
<gene>
    <name evidence="5" type="ORF">BN980_GECA12s02870g</name>
</gene>
<evidence type="ECO:0000256" key="4">
    <source>
        <dbReference type="ARBA" id="ARBA00023204"/>
    </source>
</evidence>
<dbReference type="STRING" id="1173061.A0A0J9XFZ7"/>
<keyword evidence="3" id="KW-0238">DNA-binding</keyword>
<dbReference type="GO" id="GO:0071821">
    <property type="term" value="C:FANCM-MHF complex"/>
    <property type="evidence" value="ECO:0007669"/>
    <property type="project" value="InterPro"/>
</dbReference>
<organism evidence="5 6">
    <name type="scientific">Geotrichum candidum</name>
    <name type="common">Oospora lactis</name>
    <name type="synonym">Dipodascus geotrichum</name>
    <dbReference type="NCBI Taxonomy" id="1173061"/>
    <lineage>
        <taxon>Eukaryota</taxon>
        <taxon>Fungi</taxon>
        <taxon>Dikarya</taxon>
        <taxon>Ascomycota</taxon>
        <taxon>Saccharomycotina</taxon>
        <taxon>Dipodascomycetes</taxon>
        <taxon>Dipodascales</taxon>
        <taxon>Dipodascaceae</taxon>
        <taxon>Geotrichum</taxon>
    </lineage>
</organism>
<name>A0A0J9XFZ7_GEOCN</name>
<evidence type="ECO:0000313" key="6">
    <source>
        <dbReference type="Proteomes" id="UP000242525"/>
    </source>
</evidence>
<dbReference type="Proteomes" id="UP000242525">
    <property type="component" value="Unassembled WGS sequence"/>
</dbReference>
<dbReference type="GO" id="GO:0000712">
    <property type="term" value="P:resolution of meiotic recombination intermediates"/>
    <property type="evidence" value="ECO:0007669"/>
    <property type="project" value="TreeGrafter"/>
</dbReference>
<keyword evidence="4" id="KW-0234">DNA repair</keyword>
<proteinExistence type="inferred from homology"/>
<dbReference type="SUPFAM" id="SSF47113">
    <property type="entry name" value="Histone-fold"/>
    <property type="match status" value="1"/>
</dbReference>
<comment type="similarity">
    <text evidence="1">Belongs to the TAF9 family. CENP-S/MHF1 subfamily.</text>
</comment>
<dbReference type="GO" id="GO:0003682">
    <property type="term" value="F:chromatin binding"/>
    <property type="evidence" value="ECO:0007669"/>
    <property type="project" value="TreeGrafter"/>
</dbReference>
<dbReference type="Gene3D" id="1.10.20.10">
    <property type="entry name" value="Histone, subunit A"/>
    <property type="match status" value="1"/>
</dbReference>